<evidence type="ECO:0000313" key="8">
    <source>
        <dbReference type="Proteomes" id="UP000731907"/>
    </source>
</evidence>
<reference evidence="7 8" key="1">
    <citation type="submission" date="2021-06" db="EMBL/GenBank/DDBJ databases">
        <title>Rhodobacteraceae bacterium strain HSP-20.</title>
        <authorList>
            <person name="Chen W.-M."/>
        </authorList>
    </citation>
    <scope>NUCLEOTIDE SEQUENCE [LARGE SCALE GENOMIC DNA]</scope>
    <source>
        <strain evidence="7 8">HSP-20</strain>
    </source>
</reference>
<dbReference type="InterPro" id="IPR012556">
    <property type="entry name" value="Entericidin"/>
</dbReference>
<dbReference type="PROSITE" id="PS51257">
    <property type="entry name" value="PROKAR_LIPOPROTEIN"/>
    <property type="match status" value="1"/>
</dbReference>
<evidence type="ECO:0000256" key="1">
    <source>
        <dbReference type="ARBA" id="ARBA00010296"/>
    </source>
</evidence>
<dbReference type="RefSeq" id="WP_161761488.1">
    <property type="nucleotide sequence ID" value="NZ_JAAATX020000004.1"/>
</dbReference>
<comment type="caution">
    <text evidence="7">The sequence shown here is derived from an EMBL/GenBank/DDBJ whole genome shotgun (WGS) entry which is preliminary data.</text>
</comment>
<accession>A0ABS6J1I7</accession>
<keyword evidence="8" id="KW-1185">Reference proteome</keyword>
<keyword evidence="4" id="KW-0472">Membrane</keyword>
<evidence type="ECO:0000256" key="5">
    <source>
        <dbReference type="ARBA" id="ARBA00023139"/>
    </source>
</evidence>
<evidence type="ECO:0000256" key="6">
    <source>
        <dbReference type="ARBA" id="ARBA00023288"/>
    </source>
</evidence>
<evidence type="ECO:0000256" key="2">
    <source>
        <dbReference type="ARBA" id="ARBA00022475"/>
    </source>
</evidence>
<keyword evidence="2" id="KW-1003">Cell membrane</keyword>
<name>A0ABS6J1I7_9RHOB</name>
<proteinExistence type="inferred from homology"/>
<gene>
    <name evidence="7" type="ORF">GU927_006200</name>
</gene>
<evidence type="ECO:0000256" key="4">
    <source>
        <dbReference type="ARBA" id="ARBA00023136"/>
    </source>
</evidence>
<dbReference type="Pfam" id="PF08085">
    <property type="entry name" value="Entericidin"/>
    <property type="match status" value="1"/>
</dbReference>
<evidence type="ECO:0000313" key="7">
    <source>
        <dbReference type="EMBL" id="MBU9697435.1"/>
    </source>
</evidence>
<evidence type="ECO:0000256" key="3">
    <source>
        <dbReference type="ARBA" id="ARBA00022729"/>
    </source>
</evidence>
<dbReference type="Proteomes" id="UP000731907">
    <property type="component" value="Unassembled WGS sequence"/>
</dbReference>
<organism evidence="7 8">
    <name type="scientific">Paragemmobacter amnigenus</name>
    <dbReference type="NCBI Taxonomy" id="2852097"/>
    <lineage>
        <taxon>Bacteria</taxon>
        <taxon>Pseudomonadati</taxon>
        <taxon>Pseudomonadota</taxon>
        <taxon>Alphaproteobacteria</taxon>
        <taxon>Rhodobacterales</taxon>
        <taxon>Paracoccaceae</taxon>
        <taxon>Paragemmobacter</taxon>
    </lineage>
</organism>
<comment type="similarity">
    <text evidence="1">Belongs to the EcnA/EcnB lipoprotein family.</text>
</comment>
<sequence>MKPITLLLALLTLAACETMEGFGRDVEQAGEEITEESVETQAGM</sequence>
<keyword evidence="6 7" id="KW-0449">Lipoprotein</keyword>
<keyword evidence="3" id="KW-0732">Signal</keyword>
<dbReference type="EMBL" id="JAAATX020000004">
    <property type="protein sequence ID" value="MBU9697435.1"/>
    <property type="molecule type" value="Genomic_DNA"/>
</dbReference>
<protein>
    <submittedName>
        <fullName evidence="7">Entericidin A/B family lipoprotein</fullName>
    </submittedName>
</protein>
<keyword evidence="5" id="KW-0564">Palmitate</keyword>